<keyword evidence="2" id="KW-1185">Reference proteome</keyword>
<gene>
    <name evidence="1" type="ORF">L1987_50840</name>
</gene>
<accession>A0ACB9EP81</accession>
<evidence type="ECO:0000313" key="2">
    <source>
        <dbReference type="Proteomes" id="UP001056120"/>
    </source>
</evidence>
<organism evidence="1 2">
    <name type="scientific">Smallanthus sonchifolius</name>
    <dbReference type="NCBI Taxonomy" id="185202"/>
    <lineage>
        <taxon>Eukaryota</taxon>
        <taxon>Viridiplantae</taxon>
        <taxon>Streptophyta</taxon>
        <taxon>Embryophyta</taxon>
        <taxon>Tracheophyta</taxon>
        <taxon>Spermatophyta</taxon>
        <taxon>Magnoliopsida</taxon>
        <taxon>eudicotyledons</taxon>
        <taxon>Gunneridae</taxon>
        <taxon>Pentapetalae</taxon>
        <taxon>asterids</taxon>
        <taxon>campanulids</taxon>
        <taxon>Asterales</taxon>
        <taxon>Asteraceae</taxon>
        <taxon>Asteroideae</taxon>
        <taxon>Heliantheae alliance</taxon>
        <taxon>Millerieae</taxon>
        <taxon>Smallanthus</taxon>
    </lineage>
</organism>
<proteinExistence type="predicted"/>
<dbReference type="Proteomes" id="UP001056120">
    <property type="component" value="Linkage Group LG17"/>
</dbReference>
<evidence type="ECO:0000313" key="1">
    <source>
        <dbReference type="EMBL" id="KAI3760445.1"/>
    </source>
</evidence>
<dbReference type="EMBL" id="CM042034">
    <property type="protein sequence ID" value="KAI3760445.1"/>
    <property type="molecule type" value="Genomic_DNA"/>
</dbReference>
<reference evidence="1 2" key="2">
    <citation type="journal article" date="2022" name="Mol. Ecol. Resour.">
        <title>The genomes of chicory, endive, great burdock and yacon provide insights into Asteraceae paleo-polyploidization history and plant inulin production.</title>
        <authorList>
            <person name="Fan W."/>
            <person name="Wang S."/>
            <person name="Wang H."/>
            <person name="Wang A."/>
            <person name="Jiang F."/>
            <person name="Liu H."/>
            <person name="Zhao H."/>
            <person name="Xu D."/>
            <person name="Zhang Y."/>
        </authorList>
    </citation>
    <scope>NUCLEOTIDE SEQUENCE [LARGE SCALE GENOMIC DNA]</scope>
    <source>
        <strain evidence="2">cv. Yunnan</strain>
        <tissue evidence="1">Leaves</tissue>
    </source>
</reference>
<comment type="caution">
    <text evidence="1">The sequence shown here is derived from an EMBL/GenBank/DDBJ whole genome shotgun (WGS) entry which is preliminary data.</text>
</comment>
<protein>
    <submittedName>
        <fullName evidence="1">Uncharacterized protein</fullName>
    </submittedName>
</protein>
<sequence>MGRGESKGVVLKGVPAYDGKYVQYSVLGNLFEVSSKYVPPIQPVGRGAYGLVCCARNSETKEEVAIKKIGNAFDNRIDAKRTLREIKLLCHMDHENIVKIKGIIRPPNKDKFNDVYIVYELMDTDLHQIIRSSQQLTNDHCQYFLYQLLRGLKYIHSANVLHRDLKPSNLLLDASCDLKICDFGLARTTSETDFMTEYVVTRWYRAPELLLNCSEYTAAIDIWSVGCILMEIILREPLFPGKDYVQQLSLITQLLGSPDDSDLGFLRSDNARRYVKQLPRVPKMTFQEKFPNVSPVAMDLAQRMLVFDPAKRITVEEALNHPLVRNLHEINEEPTCPSPFVFDFEQASLTEDDIKHLIWKESLKFNPEDGLNFQ</sequence>
<name>A0ACB9EP81_9ASTR</name>
<reference evidence="2" key="1">
    <citation type="journal article" date="2022" name="Mol. Ecol. Resour.">
        <title>The genomes of chicory, endive, great burdock and yacon provide insights into Asteraceae palaeo-polyploidization history and plant inulin production.</title>
        <authorList>
            <person name="Fan W."/>
            <person name="Wang S."/>
            <person name="Wang H."/>
            <person name="Wang A."/>
            <person name="Jiang F."/>
            <person name="Liu H."/>
            <person name="Zhao H."/>
            <person name="Xu D."/>
            <person name="Zhang Y."/>
        </authorList>
    </citation>
    <scope>NUCLEOTIDE SEQUENCE [LARGE SCALE GENOMIC DNA]</scope>
    <source>
        <strain evidence="2">cv. Yunnan</strain>
    </source>
</reference>